<dbReference type="GeneID" id="63725206"/>
<evidence type="ECO:0000256" key="1">
    <source>
        <dbReference type="SAM" id="MobiDB-lite"/>
    </source>
</evidence>
<reference evidence="3" key="1">
    <citation type="journal article" date="2017" name="Genome Biol.">
        <title>Comparative genomics reveals high biological diversity and specific adaptations in the industrially and medically important fungal genus Aspergillus.</title>
        <authorList>
            <person name="de Vries R.P."/>
            <person name="Riley R."/>
            <person name="Wiebenga A."/>
            <person name="Aguilar-Osorio G."/>
            <person name="Amillis S."/>
            <person name="Uchima C.A."/>
            <person name="Anderluh G."/>
            <person name="Asadollahi M."/>
            <person name="Askin M."/>
            <person name="Barry K."/>
            <person name="Battaglia E."/>
            <person name="Bayram O."/>
            <person name="Benocci T."/>
            <person name="Braus-Stromeyer S.A."/>
            <person name="Caldana C."/>
            <person name="Canovas D."/>
            <person name="Cerqueira G.C."/>
            <person name="Chen F."/>
            <person name="Chen W."/>
            <person name="Choi C."/>
            <person name="Clum A."/>
            <person name="Dos Santos R.A."/>
            <person name="Damasio A.R."/>
            <person name="Diallinas G."/>
            <person name="Emri T."/>
            <person name="Fekete E."/>
            <person name="Flipphi M."/>
            <person name="Freyberg S."/>
            <person name="Gallo A."/>
            <person name="Gournas C."/>
            <person name="Habgood R."/>
            <person name="Hainaut M."/>
            <person name="Harispe M.L."/>
            <person name="Henrissat B."/>
            <person name="Hilden K.S."/>
            <person name="Hope R."/>
            <person name="Hossain A."/>
            <person name="Karabika E."/>
            <person name="Karaffa L."/>
            <person name="Karanyi Z."/>
            <person name="Krasevec N."/>
            <person name="Kuo A."/>
            <person name="Kusch H."/>
            <person name="LaButti K."/>
            <person name="Lagendijk E.L."/>
            <person name="Lapidus A."/>
            <person name="Levasseur A."/>
            <person name="Lindquist E."/>
            <person name="Lipzen A."/>
            <person name="Logrieco A.F."/>
            <person name="MacCabe A."/>
            <person name="Maekelae M.R."/>
            <person name="Malavazi I."/>
            <person name="Melin P."/>
            <person name="Meyer V."/>
            <person name="Mielnichuk N."/>
            <person name="Miskei M."/>
            <person name="Molnar A.P."/>
            <person name="Mule G."/>
            <person name="Ngan C.Y."/>
            <person name="Orejas M."/>
            <person name="Orosz E."/>
            <person name="Ouedraogo J.P."/>
            <person name="Overkamp K.M."/>
            <person name="Park H.-S."/>
            <person name="Perrone G."/>
            <person name="Piumi F."/>
            <person name="Punt P.J."/>
            <person name="Ram A.F."/>
            <person name="Ramon A."/>
            <person name="Rauscher S."/>
            <person name="Record E."/>
            <person name="Riano-Pachon D.M."/>
            <person name="Robert V."/>
            <person name="Roehrig J."/>
            <person name="Ruller R."/>
            <person name="Salamov A."/>
            <person name="Salih N.S."/>
            <person name="Samson R.A."/>
            <person name="Sandor E."/>
            <person name="Sanguinetti M."/>
            <person name="Schuetze T."/>
            <person name="Sepcic K."/>
            <person name="Shelest E."/>
            <person name="Sherlock G."/>
            <person name="Sophianopoulou V."/>
            <person name="Squina F.M."/>
            <person name="Sun H."/>
            <person name="Susca A."/>
            <person name="Todd R.B."/>
            <person name="Tsang A."/>
            <person name="Unkles S.E."/>
            <person name="van de Wiele N."/>
            <person name="van Rossen-Uffink D."/>
            <person name="Oliveira J.V."/>
            <person name="Vesth T.C."/>
            <person name="Visser J."/>
            <person name="Yu J.-H."/>
            <person name="Zhou M."/>
            <person name="Andersen M.R."/>
            <person name="Archer D.B."/>
            <person name="Baker S.E."/>
            <person name="Benoit I."/>
            <person name="Brakhage A.A."/>
            <person name="Braus G.H."/>
            <person name="Fischer R."/>
            <person name="Frisvad J.C."/>
            <person name="Goldman G.H."/>
            <person name="Houbraken J."/>
            <person name="Oakley B."/>
            <person name="Pocsi I."/>
            <person name="Scazzocchio C."/>
            <person name="Seiboth B."/>
            <person name="vanKuyk P.A."/>
            <person name="Wortman J."/>
            <person name="Dyer P.S."/>
            <person name="Grigoriev I.V."/>
        </authorList>
    </citation>
    <scope>NUCLEOTIDE SEQUENCE [LARGE SCALE GENOMIC DNA]</scope>
    <source>
        <strain evidence="3">CBS 583.65</strain>
    </source>
</reference>
<dbReference type="RefSeq" id="XP_040663611.1">
    <property type="nucleotide sequence ID" value="XM_040809695.1"/>
</dbReference>
<dbReference type="VEuPathDB" id="FungiDB:ASPVEDRAFT_24772"/>
<name>A0A1L9P8L8_ASPVE</name>
<protein>
    <submittedName>
        <fullName evidence="2">Uncharacterized protein</fullName>
    </submittedName>
</protein>
<gene>
    <name evidence="2" type="ORF">ASPVEDRAFT_24772</name>
</gene>
<keyword evidence="3" id="KW-1185">Reference proteome</keyword>
<feature type="compositionally biased region" description="Polar residues" evidence="1">
    <location>
        <begin position="70"/>
        <end position="89"/>
    </location>
</feature>
<dbReference type="EMBL" id="KV878126">
    <property type="protein sequence ID" value="OJI97848.1"/>
    <property type="molecule type" value="Genomic_DNA"/>
</dbReference>
<proteinExistence type="predicted"/>
<evidence type="ECO:0000313" key="2">
    <source>
        <dbReference type="EMBL" id="OJI97848.1"/>
    </source>
</evidence>
<evidence type="ECO:0000313" key="3">
    <source>
        <dbReference type="Proteomes" id="UP000184073"/>
    </source>
</evidence>
<dbReference type="Proteomes" id="UP000184073">
    <property type="component" value="Unassembled WGS sequence"/>
</dbReference>
<dbReference type="AlphaFoldDB" id="A0A1L9P8L8"/>
<sequence length="147" mass="16841">MAVQEHSLTFPGFALHQSIQTLVLFTSILLRTAYPQDPPAYPFDWIKYVGTTPVLSIRIPLEMSEEAGQATRSSKDPNGTPSQDSTSTWDARYDRPPYIMRSAWQWKIHTDSLDSEFLGTWTDYNVHPSLRKKLKRVNPSIASIDWQ</sequence>
<organism evidence="2 3">
    <name type="scientific">Aspergillus versicolor CBS 583.65</name>
    <dbReference type="NCBI Taxonomy" id="1036611"/>
    <lineage>
        <taxon>Eukaryota</taxon>
        <taxon>Fungi</taxon>
        <taxon>Dikarya</taxon>
        <taxon>Ascomycota</taxon>
        <taxon>Pezizomycotina</taxon>
        <taxon>Eurotiomycetes</taxon>
        <taxon>Eurotiomycetidae</taxon>
        <taxon>Eurotiales</taxon>
        <taxon>Aspergillaceae</taxon>
        <taxon>Aspergillus</taxon>
        <taxon>Aspergillus subgen. Nidulantes</taxon>
    </lineage>
</organism>
<accession>A0A1L9P8L8</accession>
<feature type="region of interest" description="Disordered" evidence="1">
    <location>
        <begin position="65"/>
        <end position="92"/>
    </location>
</feature>